<keyword evidence="2 7" id="KW-0813">Transport</keyword>
<proteinExistence type="inferred from homology"/>
<keyword evidence="3" id="KW-1003">Cell membrane</keyword>
<feature type="transmembrane region" description="Helical" evidence="7">
    <location>
        <begin position="12"/>
        <end position="33"/>
    </location>
</feature>
<feature type="transmembrane region" description="Helical" evidence="7">
    <location>
        <begin position="183"/>
        <end position="206"/>
    </location>
</feature>
<evidence type="ECO:0000256" key="3">
    <source>
        <dbReference type="ARBA" id="ARBA00022475"/>
    </source>
</evidence>
<feature type="transmembrane region" description="Helical" evidence="7">
    <location>
        <begin position="143"/>
        <end position="162"/>
    </location>
</feature>
<dbReference type="KEGG" id="vpy:HZI73_20090"/>
<organism evidence="9 10">
    <name type="scientific">Vallitalea pronyensis</name>
    <dbReference type="NCBI Taxonomy" id="1348613"/>
    <lineage>
        <taxon>Bacteria</taxon>
        <taxon>Bacillati</taxon>
        <taxon>Bacillota</taxon>
        <taxon>Clostridia</taxon>
        <taxon>Lachnospirales</taxon>
        <taxon>Vallitaleaceae</taxon>
        <taxon>Vallitalea</taxon>
    </lineage>
</organism>
<evidence type="ECO:0000259" key="8">
    <source>
        <dbReference type="PROSITE" id="PS50928"/>
    </source>
</evidence>
<dbReference type="InterPro" id="IPR000515">
    <property type="entry name" value="MetI-like"/>
</dbReference>
<dbReference type="InterPro" id="IPR035906">
    <property type="entry name" value="MetI-like_sf"/>
</dbReference>
<dbReference type="RefSeq" id="WP_212695151.1">
    <property type="nucleotide sequence ID" value="NZ_CP058649.1"/>
</dbReference>
<evidence type="ECO:0000256" key="1">
    <source>
        <dbReference type="ARBA" id="ARBA00004651"/>
    </source>
</evidence>
<dbReference type="PANTHER" id="PTHR43744:SF12">
    <property type="entry name" value="ABC TRANSPORTER PERMEASE PROTEIN MG189-RELATED"/>
    <property type="match status" value="1"/>
</dbReference>
<dbReference type="Gene3D" id="1.10.3720.10">
    <property type="entry name" value="MetI-like"/>
    <property type="match status" value="1"/>
</dbReference>
<keyword evidence="6 7" id="KW-0472">Membrane</keyword>
<feature type="transmembrane region" description="Helical" evidence="7">
    <location>
        <begin position="241"/>
        <end position="262"/>
    </location>
</feature>
<evidence type="ECO:0000256" key="4">
    <source>
        <dbReference type="ARBA" id="ARBA00022692"/>
    </source>
</evidence>
<evidence type="ECO:0000256" key="5">
    <source>
        <dbReference type="ARBA" id="ARBA00022989"/>
    </source>
</evidence>
<keyword evidence="10" id="KW-1185">Reference proteome</keyword>
<evidence type="ECO:0000256" key="2">
    <source>
        <dbReference type="ARBA" id="ARBA00022448"/>
    </source>
</evidence>
<evidence type="ECO:0000313" key="10">
    <source>
        <dbReference type="Proteomes" id="UP000683246"/>
    </source>
</evidence>
<evidence type="ECO:0000313" key="9">
    <source>
        <dbReference type="EMBL" id="QUI24457.1"/>
    </source>
</evidence>
<accession>A0A8J8MN26</accession>
<dbReference type="Proteomes" id="UP000683246">
    <property type="component" value="Chromosome"/>
</dbReference>
<keyword evidence="4 7" id="KW-0812">Transmembrane</keyword>
<keyword evidence="5 7" id="KW-1133">Transmembrane helix</keyword>
<evidence type="ECO:0000256" key="6">
    <source>
        <dbReference type="ARBA" id="ARBA00023136"/>
    </source>
</evidence>
<dbReference type="GO" id="GO:0055085">
    <property type="term" value="P:transmembrane transport"/>
    <property type="evidence" value="ECO:0007669"/>
    <property type="project" value="InterPro"/>
</dbReference>
<dbReference type="Pfam" id="PF00528">
    <property type="entry name" value="BPD_transp_1"/>
    <property type="match status" value="1"/>
</dbReference>
<feature type="transmembrane region" description="Helical" evidence="7">
    <location>
        <begin position="108"/>
        <end position="131"/>
    </location>
</feature>
<dbReference type="AlphaFoldDB" id="A0A8J8MN26"/>
<dbReference type="PANTHER" id="PTHR43744">
    <property type="entry name" value="ABC TRANSPORTER PERMEASE PROTEIN MG189-RELATED-RELATED"/>
    <property type="match status" value="1"/>
</dbReference>
<gene>
    <name evidence="9" type="ORF">HZI73_20090</name>
</gene>
<evidence type="ECO:0000256" key="7">
    <source>
        <dbReference type="RuleBase" id="RU363032"/>
    </source>
</evidence>
<feature type="domain" description="ABC transmembrane type-1" evidence="8">
    <location>
        <begin position="73"/>
        <end position="262"/>
    </location>
</feature>
<dbReference type="GO" id="GO:0005886">
    <property type="term" value="C:plasma membrane"/>
    <property type="evidence" value="ECO:0007669"/>
    <property type="project" value="UniProtKB-SubCell"/>
</dbReference>
<dbReference type="SUPFAM" id="SSF161098">
    <property type="entry name" value="MetI-like"/>
    <property type="match status" value="1"/>
</dbReference>
<comment type="subcellular location">
    <subcellularLocation>
        <location evidence="1 7">Cell membrane</location>
        <topology evidence="1 7">Multi-pass membrane protein</topology>
    </subcellularLocation>
</comment>
<comment type="similarity">
    <text evidence="7">Belongs to the binding-protein-dependent transport system permease family.</text>
</comment>
<feature type="transmembrane region" description="Helical" evidence="7">
    <location>
        <begin position="79"/>
        <end position="99"/>
    </location>
</feature>
<protein>
    <submittedName>
        <fullName evidence="9">Carbohydrate ABC transporter permease</fullName>
    </submittedName>
</protein>
<reference evidence="9" key="1">
    <citation type="submission" date="2020-07" db="EMBL/GenBank/DDBJ databases">
        <title>Vallitalea pronyensis genome.</title>
        <authorList>
            <person name="Postec A."/>
        </authorList>
    </citation>
    <scope>NUCLEOTIDE SEQUENCE</scope>
    <source>
        <strain evidence="9">FatNI3</strain>
    </source>
</reference>
<dbReference type="EMBL" id="CP058649">
    <property type="protein sequence ID" value="QUI24457.1"/>
    <property type="molecule type" value="Genomic_DNA"/>
</dbReference>
<name>A0A8J8MN26_9FIRM</name>
<dbReference type="CDD" id="cd06261">
    <property type="entry name" value="TM_PBP2"/>
    <property type="match status" value="1"/>
</dbReference>
<dbReference type="PROSITE" id="PS50928">
    <property type="entry name" value="ABC_TM1"/>
    <property type="match status" value="1"/>
</dbReference>
<sequence length="277" mass="31652">MNAKTKKKIKKMITSLVLAGIGLMMMLPILWMLSSSFKYESEIFKVPMQWIPTKTHFGNYRFAIEKFPYMTWYLNTAKITGVIVMMNLVFSSLSGYAFAKLKFRGKEIIFFIFIATLMIPIQVRIIPQFVIFSKLDLINKHSAVYLPWMFNGFAIFLMRQFFFTVPNEMIEASKIDGCSTFRTFFQVALPLAKPSLIALTILSFTWGWNTYLPALVYINQTQKQVLAVGISIFKDQYNSNYGPQMAGATLALIPVIIVYLLAQKHFIEGIAMSGIKG</sequence>